<name>A0ABY0R8K2_9GAMM</name>
<evidence type="ECO:0000313" key="3">
    <source>
        <dbReference type="Proteomes" id="UP000182276"/>
    </source>
</evidence>
<dbReference type="EMBL" id="FNHO01000009">
    <property type="protein sequence ID" value="SDM81684.1"/>
    <property type="molecule type" value="Genomic_DNA"/>
</dbReference>
<organism evidence="2 3">
    <name type="scientific">Stutzerimonas balearica DSM 6083</name>
    <dbReference type="NCBI Taxonomy" id="1123016"/>
    <lineage>
        <taxon>Bacteria</taxon>
        <taxon>Pseudomonadati</taxon>
        <taxon>Pseudomonadota</taxon>
        <taxon>Gammaproteobacteria</taxon>
        <taxon>Pseudomonadales</taxon>
        <taxon>Pseudomonadaceae</taxon>
        <taxon>Stutzerimonas</taxon>
    </lineage>
</organism>
<dbReference type="Proteomes" id="UP000182276">
    <property type="component" value="Unassembled WGS sequence"/>
</dbReference>
<sequence length="203" mass="22282">MIRKKQRKTDERRKLLSRAGEPPWPPKLKCFIKSKNFWQWLSDWIERKEGESRSVSRVLSRTVIPLRQPSLTASSNLPGPSAGHAEGSLFGLAPSGVYLATDCCQPCGALLPHLFTLTGAEALRRLFSVALSVGSRLPGVTWHFALWSPDFPPLPATAAARSSDCPIDSPPRRVLADARHRKHAAALICARAPADRADSCARL</sequence>
<gene>
    <name evidence="2" type="ORF">SAMN05660875_109145</name>
</gene>
<keyword evidence="3" id="KW-1185">Reference proteome</keyword>
<comment type="caution">
    <text evidence="2">The sequence shown here is derived from an EMBL/GenBank/DDBJ whole genome shotgun (WGS) entry which is preliminary data.</text>
</comment>
<evidence type="ECO:0000256" key="1">
    <source>
        <dbReference type="SAM" id="MobiDB-lite"/>
    </source>
</evidence>
<feature type="region of interest" description="Disordered" evidence="1">
    <location>
        <begin position="1"/>
        <end position="21"/>
    </location>
</feature>
<proteinExistence type="predicted"/>
<evidence type="ECO:0000313" key="2">
    <source>
        <dbReference type="EMBL" id="SDM81684.1"/>
    </source>
</evidence>
<protein>
    <submittedName>
        <fullName evidence="2">Uncharacterized protein</fullName>
    </submittedName>
</protein>
<accession>A0ABY0R8K2</accession>
<reference evidence="2 3" key="1">
    <citation type="submission" date="2016-10" db="EMBL/GenBank/DDBJ databases">
        <authorList>
            <person name="Varghese N."/>
            <person name="Submissions S."/>
        </authorList>
    </citation>
    <scope>NUCLEOTIDE SEQUENCE [LARGE SCALE GENOMIC DNA]</scope>
    <source>
        <strain evidence="2 3">DSM 6083</strain>
    </source>
</reference>